<dbReference type="Pfam" id="PF00646">
    <property type="entry name" value="F-box"/>
    <property type="match status" value="1"/>
</dbReference>
<organism evidence="2 3">
    <name type="scientific">Eleusine coracana subsp. coracana</name>
    <dbReference type="NCBI Taxonomy" id="191504"/>
    <lineage>
        <taxon>Eukaryota</taxon>
        <taxon>Viridiplantae</taxon>
        <taxon>Streptophyta</taxon>
        <taxon>Embryophyta</taxon>
        <taxon>Tracheophyta</taxon>
        <taxon>Spermatophyta</taxon>
        <taxon>Magnoliopsida</taxon>
        <taxon>Liliopsida</taxon>
        <taxon>Poales</taxon>
        <taxon>Poaceae</taxon>
        <taxon>PACMAD clade</taxon>
        <taxon>Chloridoideae</taxon>
        <taxon>Cynodonteae</taxon>
        <taxon>Eleusininae</taxon>
        <taxon>Eleusine</taxon>
    </lineage>
</organism>
<dbReference type="InterPro" id="IPR001810">
    <property type="entry name" value="F-box_dom"/>
</dbReference>
<gene>
    <name evidence="2" type="primary">gb26055</name>
    <name evidence="2" type="ORF">PR202_gb26055</name>
</gene>
<dbReference type="SUPFAM" id="SSF52047">
    <property type="entry name" value="RNI-like"/>
    <property type="match status" value="1"/>
</dbReference>
<dbReference type="SUPFAM" id="SSF81383">
    <property type="entry name" value="F-box domain"/>
    <property type="match status" value="1"/>
</dbReference>
<dbReference type="PANTHER" id="PTHR35545:SF11">
    <property type="entry name" value="OS04G0376200 PROTEIN"/>
    <property type="match status" value="1"/>
</dbReference>
<feature type="domain" description="F-box" evidence="1">
    <location>
        <begin position="14"/>
        <end position="50"/>
    </location>
</feature>
<evidence type="ECO:0000313" key="3">
    <source>
        <dbReference type="Proteomes" id="UP001054889"/>
    </source>
</evidence>
<dbReference type="PANTHER" id="PTHR35545">
    <property type="entry name" value="F-BOX DOMAIN-CONTAINING PROTEIN"/>
    <property type="match status" value="1"/>
</dbReference>
<keyword evidence="3" id="KW-1185">Reference proteome</keyword>
<evidence type="ECO:0000313" key="2">
    <source>
        <dbReference type="EMBL" id="GJN37130.1"/>
    </source>
</evidence>
<comment type="caution">
    <text evidence="2">The sequence shown here is derived from an EMBL/GenBank/DDBJ whole genome shotgun (WGS) entry which is preliminary data.</text>
</comment>
<dbReference type="Gene3D" id="3.80.10.10">
    <property type="entry name" value="Ribonuclease Inhibitor"/>
    <property type="match status" value="1"/>
</dbReference>
<dbReference type="AlphaFoldDB" id="A0AAV5FQV2"/>
<dbReference type="EMBL" id="BQKI01000093">
    <property type="protein sequence ID" value="GJN37130.1"/>
    <property type="molecule type" value="Genomic_DNA"/>
</dbReference>
<dbReference type="Proteomes" id="UP001054889">
    <property type="component" value="Unassembled WGS sequence"/>
</dbReference>
<dbReference type="PROSITE" id="PS50181">
    <property type="entry name" value="FBOX"/>
    <property type="match status" value="1"/>
</dbReference>
<protein>
    <recommendedName>
        <fullName evidence="1">F-box domain-containing protein</fullName>
    </recommendedName>
</protein>
<dbReference type="InterPro" id="IPR032675">
    <property type="entry name" value="LRR_dom_sf"/>
</dbReference>
<reference evidence="2" key="2">
    <citation type="submission" date="2021-12" db="EMBL/GenBank/DDBJ databases">
        <title>Resequencing data analysis of finger millet.</title>
        <authorList>
            <person name="Hatakeyama M."/>
            <person name="Aluri S."/>
            <person name="Balachadran M.T."/>
            <person name="Sivarajan S.R."/>
            <person name="Poveda L."/>
            <person name="Shimizu-Inatsugi R."/>
            <person name="Schlapbach R."/>
            <person name="Sreeman S.M."/>
            <person name="Shimizu K.K."/>
        </authorList>
    </citation>
    <scope>NUCLEOTIDE SEQUENCE</scope>
</reference>
<dbReference type="InterPro" id="IPR036047">
    <property type="entry name" value="F-box-like_dom_sf"/>
</dbReference>
<proteinExistence type="predicted"/>
<name>A0AAV5FQV2_ELECO</name>
<sequence length="464" mass="52346">MPRIKRRRAAAAGADRLSDLPDDLLRLILRRLDTRTALSTAVLARRWARLSLDLPVLDIRVGDVLPPRYHRALAVRRGCDPARTTAVAAVRELDAVVTQCERRVMRAFADGVTGLMTAADDVEDRRRVKTLRVEFFPFTMEEESDSCVVDCLIPTAIAAWGVEDLEVVARPLHLDDLHVGPAYTFPHHCLDDDLHRSRLRSLTLANCTVPPLHRCGALVLSDMPASTPMATYRGLFTSNSPLQSLRLKSCRCARDELVISAPGGSRLRELVVDGCSFREIHLRDLPSLERLACLTSPHDELGCFLEGAPPTVASLVVRLTGPSRWITPRPLGMKLHGLTRLLVADVPASWDVTCVPRLLLHAAPSLQVLHIHVATPDRNEEPPGHEVSWPVRSRFRHRHLREIVLAGFGRTWRQVFFVRYLARVCKALERVVLLENWCAREKGLWDWDLVRQRECPWTEEDKMS</sequence>
<reference evidence="2" key="1">
    <citation type="journal article" date="2018" name="DNA Res.">
        <title>Multiple hybrid de novo genome assembly of finger millet, an orphan allotetraploid crop.</title>
        <authorList>
            <person name="Hatakeyama M."/>
            <person name="Aluri S."/>
            <person name="Balachadran M.T."/>
            <person name="Sivarajan S.R."/>
            <person name="Patrignani A."/>
            <person name="Gruter S."/>
            <person name="Poveda L."/>
            <person name="Shimizu-Inatsugi R."/>
            <person name="Baeten J."/>
            <person name="Francoijs K.J."/>
            <person name="Nataraja K.N."/>
            <person name="Reddy Y.A.N."/>
            <person name="Phadnis S."/>
            <person name="Ravikumar R.L."/>
            <person name="Schlapbach R."/>
            <person name="Sreeman S.M."/>
            <person name="Shimizu K.K."/>
        </authorList>
    </citation>
    <scope>NUCLEOTIDE SEQUENCE</scope>
</reference>
<accession>A0AAV5FQV2</accession>
<evidence type="ECO:0000259" key="1">
    <source>
        <dbReference type="PROSITE" id="PS50181"/>
    </source>
</evidence>